<dbReference type="PANTHER" id="PTHR46148:SF60">
    <property type="entry name" value="CHROMO DOMAIN-CONTAINING PROTEIN"/>
    <property type="match status" value="1"/>
</dbReference>
<evidence type="ECO:0000313" key="2">
    <source>
        <dbReference type="EMBL" id="WMV33415.1"/>
    </source>
</evidence>
<evidence type="ECO:0008006" key="4">
    <source>
        <dbReference type="Google" id="ProtNLM"/>
    </source>
</evidence>
<dbReference type="Proteomes" id="UP001234989">
    <property type="component" value="Chromosome 6"/>
</dbReference>
<evidence type="ECO:0000256" key="1">
    <source>
        <dbReference type="SAM" id="MobiDB-lite"/>
    </source>
</evidence>
<protein>
    <recommendedName>
        <fullName evidence="4">Chromo domain-containing protein</fullName>
    </recommendedName>
</protein>
<dbReference type="EMBL" id="CP133617">
    <property type="protein sequence ID" value="WMV33415.1"/>
    <property type="molecule type" value="Genomic_DNA"/>
</dbReference>
<organism evidence="2 3">
    <name type="scientific">Solanum verrucosum</name>
    <dbReference type="NCBI Taxonomy" id="315347"/>
    <lineage>
        <taxon>Eukaryota</taxon>
        <taxon>Viridiplantae</taxon>
        <taxon>Streptophyta</taxon>
        <taxon>Embryophyta</taxon>
        <taxon>Tracheophyta</taxon>
        <taxon>Spermatophyta</taxon>
        <taxon>Magnoliopsida</taxon>
        <taxon>eudicotyledons</taxon>
        <taxon>Gunneridae</taxon>
        <taxon>Pentapetalae</taxon>
        <taxon>asterids</taxon>
        <taxon>lamiids</taxon>
        <taxon>Solanales</taxon>
        <taxon>Solanaceae</taxon>
        <taxon>Solanoideae</taxon>
        <taxon>Solaneae</taxon>
        <taxon>Solanum</taxon>
    </lineage>
</organism>
<dbReference type="SUPFAM" id="SSF54160">
    <property type="entry name" value="Chromo domain-like"/>
    <property type="match status" value="1"/>
</dbReference>
<name>A0AAF0TZC1_SOLVR</name>
<proteinExistence type="predicted"/>
<keyword evidence="3" id="KW-1185">Reference proteome</keyword>
<sequence length="220" mass="25300">MAPFEALYGRGCRSPIGWFEARDVKPLGVDLVNDAQDKVRSIQSKLLAAQSRQKKYAYHKRYNGDGDYIIKWESIVLEKDLQYEEESIAILDRVVCKLRTKEIKFVKVQWKNRPVEEATWKTEKDMRDKYPQLFIDSGQTMARAGGPWFTIATPPQPSSENRLSLDPRTDPRSVGQITVRRSDHGPWSVSVDQDSFTQPLTRTMVDQHGLLFDPWSVGLI</sequence>
<evidence type="ECO:0000313" key="3">
    <source>
        <dbReference type="Proteomes" id="UP001234989"/>
    </source>
</evidence>
<dbReference type="AlphaFoldDB" id="A0AAF0TZC1"/>
<dbReference type="PANTHER" id="PTHR46148">
    <property type="entry name" value="CHROMO DOMAIN-CONTAINING PROTEIN"/>
    <property type="match status" value="1"/>
</dbReference>
<feature type="region of interest" description="Disordered" evidence="1">
    <location>
        <begin position="151"/>
        <end position="173"/>
    </location>
</feature>
<dbReference type="InterPro" id="IPR016197">
    <property type="entry name" value="Chromo-like_dom_sf"/>
</dbReference>
<reference evidence="2" key="1">
    <citation type="submission" date="2023-08" db="EMBL/GenBank/DDBJ databases">
        <title>A de novo genome assembly of Solanum verrucosum Schlechtendal, a Mexican diploid species geographically isolated from the other diploid A-genome species in potato relatives.</title>
        <authorList>
            <person name="Hosaka K."/>
        </authorList>
    </citation>
    <scope>NUCLEOTIDE SEQUENCE</scope>
    <source>
        <tissue evidence="2">Young leaves</tissue>
    </source>
</reference>
<accession>A0AAF0TZC1</accession>
<gene>
    <name evidence="2" type="ORF">MTR67_026800</name>
</gene>
<feature type="non-terminal residue" evidence="2">
    <location>
        <position position="220"/>
    </location>
</feature>